<feature type="region of interest" description="Disordered" evidence="10">
    <location>
        <begin position="217"/>
        <end position="242"/>
    </location>
</feature>
<evidence type="ECO:0000256" key="7">
    <source>
        <dbReference type="ARBA" id="ARBA00023204"/>
    </source>
</evidence>
<name>A0ABQ3RT24_9ACTN</name>
<evidence type="ECO:0000256" key="5">
    <source>
        <dbReference type="ARBA" id="ARBA00023004"/>
    </source>
</evidence>
<dbReference type="EMBL" id="BNEB01000002">
    <property type="protein sequence ID" value="GHI59008.1"/>
    <property type="molecule type" value="Genomic_DNA"/>
</dbReference>
<keyword evidence="13" id="KW-1185">Reference proteome</keyword>
<dbReference type="InterPro" id="IPR044147">
    <property type="entry name" value="UdgB-like"/>
</dbReference>
<proteinExistence type="inferred from homology"/>
<keyword evidence="5" id="KW-0408">Iron</keyword>
<keyword evidence="4" id="KW-0378">Hydrolase</keyword>
<gene>
    <name evidence="12" type="ORF">Saso_06580</name>
</gene>
<protein>
    <recommendedName>
        <fullName evidence="9">Type-5 uracil-DNA glycosylase</fullName>
    </recommendedName>
</protein>
<feature type="region of interest" description="Disordered" evidence="10">
    <location>
        <begin position="1"/>
        <end position="35"/>
    </location>
</feature>
<comment type="similarity">
    <text evidence="8">Belongs to the uracil-DNA glycosylase (UDG) superfamily. Type 5 (UDGb) family.</text>
</comment>
<organism evidence="12 13">
    <name type="scientific">Streptomyces asoensis</name>
    <dbReference type="NCBI Taxonomy" id="249586"/>
    <lineage>
        <taxon>Bacteria</taxon>
        <taxon>Bacillati</taxon>
        <taxon>Actinomycetota</taxon>
        <taxon>Actinomycetes</taxon>
        <taxon>Kitasatosporales</taxon>
        <taxon>Streptomycetaceae</taxon>
        <taxon>Streptomyces</taxon>
    </lineage>
</organism>
<comment type="caution">
    <text evidence="12">The sequence shown here is derived from an EMBL/GenBank/DDBJ whole genome shotgun (WGS) entry which is preliminary data.</text>
</comment>
<sequence>MDAPKAPARPAPALPASASPTPASPAPAPPASGASRSALGELDLRVAGCGACARLVAWREEVARTKRAAFADWTYWGRPVPGFGPPDARLLIVGLAPAAHGGNRTGRMFTGDRSGDVLYQALYDVGLASQPTAVSVDDGLELYGVRITSPVHCAPPANRPTPGERDTCRPWLVQELRLLRPTLRAVVVLGAFGWQAALPAFAEAGWTVPRPRPAFAHGTRVPLPAPDLPREPGGRKDGLDGAEGPGGVEVFGCFHVSQRNTFTGRLTPAMLREVLSTAAGVAGLT</sequence>
<dbReference type="SMART" id="SM00986">
    <property type="entry name" value="UDG"/>
    <property type="match status" value="1"/>
</dbReference>
<dbReference type="Pfam" id="PF03167">
    <property type="entry name" value="UDG"/>
    <property type="match status" value="1"/>
</dbReference>
<dbReference type="PANTHER" id="PTHR33693:SF3">
    <property type="entry name" value="TYPE-5 URACIL-DNA GLYCOSYLASE"/>
    <property type="match status" value="1"/>
</dbReference>
<evidence type="ECO:0000256" key="1">
    <source>
        <dbReference type="ARBA" id="ARBA00022485"/>
    </source>
</evidence>
<evidence type="ECO:0000256" key="8">
    <source>
        <dbReference type="ARBA" id="ARBA00023779"/>
    </source>
</evidence>
<keyword evidence="3" id="KW-0227">DNA damage</keyword>
<keyword evidence="7" id="KW-0234">DNA repair</keyword>
<dbReference type="CDD" id="cd10031">
    <property type="entry name" value="UDG-F5_TTUDGB_like"/>
    <property type="match status" value="1"/>
</dbReference>
<evidence type="ECO:0000259" key="11">
    <source>
        <dbReference type="SMART" id="SM00986"/>
    </source>
</evidence>
<keyword evidence="6" id="KW-0411">Iron-sulfur</keyword>
<keyword evidence="2" id="KW-0479">Metal-binding</keyword>
<dbReference type="SMART" id="SM00987">
    <property type="entry name" value="UreE_C"/>
    <property type="match status" value="1"/>
</dbReference>
<evidence type="ECO:0000256" key="2">
    <source>
        <dbReference type="ARBA" id="ARBA00022723"/>
    </source>
</evidence>
<feature type="domain" description="Uracil-DNA glycosylase-like" evidence="11">
    <location>
        <begin position="81"/>
        <end position="275"/>
    </location>
</feature>
<evidence type="ECO:0000256" key="6">
    <source>
        <dbReference type="ARBA" id="ARBA00023014"/>
    </source>
</evidence>
<evidence type="ECO:0000256" key="3">
    <source>
        <dbReference type="ARBA" id="ARBA00022763"/>
    </source>
</evidence>
<dbReference type="SUPFAM" id="SSF52141">
    <property type="entry name" value="Uracil-DNA glycosylase-like"/>
    <property type="match status" value="1"/>
</dbReference>
<keyword evidence="1" id="KW-0004">4Fe-4S</keyword>
<dbReference type="InterPro" id="IPR051536">
    <property type="entry name" value="UDG_Type-4/5"/>
</dbReference>
<evidence type="ECO:0000313" key="12">
    <source>
        <dbReference type="EMBL" id="GHI59008.1"/>
    </source>
</evidence>
<reference evidence="13" key="1">
    <citation type="submission" date="2023-07" db="EMBL/GenBank/DDBJ databases">
        <title>Whole genome shotgun sequence of Streptomyces cacaoi subsp. asoensis NBRC 13813.</title>
        <authorList>
            <person name="Komaki H."/>
            <person name="Tamura T."/>
        </authorList>
    </citation>
    <scope>NUCLEOTIDE SEQUENCE [LARGE SCALE GENOMIC DNA]</scope>
    <source>
        <strain evidence="13">NBRC 13813</strain>
    </source>
</reference>
<evidence type="ECO:0000313" key="13">
    <source>
        <dbReference type="Proteomes" id="UP000649259"/>
    </source>
</evidence>
<accession>A0ABQ3RT24</accession>
<evidence type="ECO:0000256" key="4">
    <source>
        <dbReference type="ARBA" id="ARBA00022801"/>
    </source>
</evidence>
<dbReference type="PANTHER" id="PTHR33693">
    <property type="entry name" value="TYPE-5 URACIL-DNA GLYCOSYLASE"/>
    <property type="match status" value="1"/>
</dbReference>
<dbReference type="Proteomes" id="UP000649259">
    <property type="component" value="Unassembled WGS sequence"/>
</dbReference>
<dbReference type="Gene3D" id="3.40.470.10">
    <property type="entry name" value="Uracil-DNA glycosylase-like domain"/>
    <property type="match status" value="1"/>
</dbReference>
<feature type="compositionally biased region" description="Basic and acidic residues" evidence="10">
    <location>
        <begin position="228"/>
        <end position="239"/>
    </location>
</feature>
<dbReference type="InterPro" id="IPR005122">
    <property type="entry name" value="Uracil-DNA_glycosylase-like"/>
</dbReference>
<evidence type="ECO:0000256" key="9">
    <source>
        <dbReference type="ARBA" id="ARBA00023887"/>
    </source>
</evidence>
<dbReference type="InterPro" id="IPR036895">
    <property type="entry name" value="Uracil-DNA_glycosylase-like_sf"/>
</dbReference>
<evidence type="ECO:0000256" key="10">
    <source>
        <dbReference type="SAM" id="MobiDB-lite"/>
    </source>
</evidence>